<comment type="catalytic activity">
    <reaction evidence="17">
        <text>hexacosanoyl-CoA + oxidized [electron-transfer flavoprotein] + H(+) = (2E)-hexacosenoyl-CoA + reduced [electron-transfer flavoprotein]</text>
        <dbReference type="Rhea" id="RHEA:48216"/>
        <dbReference type="Rhea" id="RHEA-COMP:10685"/>
        <dbReference type="Rhea" id="RHEA-COMP:10686"/>
        <dbReference type="ChEBI" id="CHEBI:15378"/>
        <dbReference type="ChEBI" id="CHEBI:57692"/>
        <dbReference type="ChEBI" id="CHEBI:58307"/>
        <dbReference type="ChEBI" id="CHEBI:64868"/>
        <dbReference type="ChEBI" id="CHEBI:74281"/>
    </reaction>
    <physiologicalReaction direction="left-to-right" evidence="17">
        <dbReference type="Rhea" id="RHEA:48217"/>
    </physiologicalReaction>
</comment>
<dbReference type="Gene3D" id="1.10.540.10">
    <property type="entry name" value="Acyl-CoA dehydrogenase/oxidase, N-terminal domain"/>
    <property type="match status" value="1"/>
</dbReference>
<sequence>LIFHPIENRVIGVIDWETSTLGDPLSDVATCLFAHYIPPSLPVLAGLGALSNEHLIAIGIPTVREFLHDYFIECEIEPITERQWAFYSAFVAFRFASIVQGVYKRHLQGQASSHLAARLRDVPRKLARIGLNIIESVEKRTHQISQLILHPTELTGKAADYYRRVKNFVEHKVIPTEASLVQYVESDKQWTPNPVIEQLKSFLKLQQKAKSDGLWNLFIAQNIDEQGRYGKGLTNVEYAHICEQMGKSFFAPEIFNCNAPDTGNMEVLIKYGNEEQKEHWLKPLLEGEIRSCFAMTEPDVASSDATNIQGTIVRDGDEYVINSRKWFATNAADPRCRLCIFMGRVVSGAPLTNNFSGVTNLFLACYRFRMQSILLVPMDAEGVTVVRRLPVLGMYDPPGGHCEIVFRNVRVPVSNMILGEGRGFEIAQGRLGPGRIHHCMRLIGHAERALRLMKERALNRRAFGKRLSEFDSLLTEIAESRIQIEQARLLVLSAAHMIDIYGAKKAMREIAMIKVAVPRAAFTVIDRAIQCFGGAGLTSDVPLAAFLVAARSLRMADGPDAVHLQTIAKQEFASKL</sequence>
<dbReference type="SUPFAM" id="SSF56645">
    <property type="entry name" value="Acyl-CoA dehydrogenase NM domain-like"/>
    <property type="match status" value="1"/>
</dbReference>
<feature type="domain" description="Acyl-CoA oxidase/dehydrogenase middle" evidence="22">
    <location>
        <begin position="292"/>
        <end position="409"/>
    </location>
</feature>
<evidence type="ECO:0000256" key="4">
    <source>
        <dbReference type="ARBA" id="ARBA00005005"/>
    </source>
</evidence>
<evidence type="ECO:0000256" key="14">
    <source>
        <dbReference type="ARBA" id="ARBA00048020"/>
    </source>
</evidence>
<reference evidence="25" key="1">
    <citation type="submission" date="2016-06" db="UniProtKB">
        <authorList>
            <consortium name="WormBaseParasite"/>
        </authorList>
    </citation>
    <scope>IDENTIFICATION</scope>
</reference>
<evidence type="ECO:0000256" key="10">
    <source>
        <dbReference type="ARBA" id="ARBA00023140"/>
    </source>
</evidence>
<evidence type="ECO:0000256" key="5">
    <source>
        <dbReference type="ARBA" id="ARBA00009347"/>
    </source>
</evidence>
<name>A0A183UYE9_TOXCA</name>
<comment type="catalytic activity">
    <reaction evidence="18">
        <text>eicosanoyl-CoA + oxidized [electron-transfer flavoprotein] + H(+) = (2E)-eicosenoyl-CoA + reduced [electron-transfer flavoprotein]</text>
        <dbReference type="Rhea" id="RHEA:47236"/>
        <dbReference type="Rhea" id="RHEA-COMP:10685"/>
        <dbReference type="Rhea" id="RHEA-COMP:10686"/>
        <dbReference type="ChEBI" id="CHEBI:15378"/>
        <dbReference type="ChEBI" id="CHEBI:57380"/>
        <dbReference type="ChEBI" id="CHEBI:57692"/>
        <dbReference type="ChEBI" id="CHEBI:58307"/>
        <dbReference type="ChEBI" id="CHEBI:74691"/>
    </reaction>
    <physiologicalReaction direction="left-to-right" evidence="18">
        <dbReference type="Rhea" id="RHEA:47237"/>
    </physiologicalReaction>
</comment>
<evidence type="ECO:0000259" key="22">
    <source>
        <dbReference type="Pfam" id="PF02770"/>
    </source>
</evidence>
<dbReference type="GO" id="GO:0031966">
    <property type="term" value="C:mitochondrial membrane"/>
    <property type="evidence" value="ECO:0007669"/>
    <property type="project" value="UniProtKB-SubCell"/>
</dbReference>
<evidence type="ECO:0000256" key="11">
    <source>
        <dbReference type="ARBA" id="ARBA00040622"/>
    </source>
</evidence>
<evidence type="ECO:0000313" key="24">
    <source>
        <dbReference type="Proteomes" id="UP000050794"/>
    </source>
</evidence>
<accession>A0A183UYE9</accession>
<dbReference type="GO" id="GO:0005777">
    <property type="term" value="C:peroxisome"/>
    <property type="evidence" value="ECO:0007669"/>
    <property type="project" value="UniProtKB-SubCell"/>
</dbReference>
<dbReference type="Pfam" id="PF01636">
    <property type="entry name" value="APH"/>
    <property type="match status" value="1"/>
</dbReference>
<dbReference type="InterPro" id="IPR009075">
    <property type="entry name" value="AcylCo_DH/oxidase_C"/>
</dbReference>
<dbReference type="GO" id="GO:0033539">
    <property type="term" value="P:fatty acid beta-oxidation using acyl-CoA dehydrogenase"/>
    <property type="evidence" value="ECO:0007669"/>
    <property type="project" value="TreeGrafter"/>
</dbReference>
<comment type="subcellular location">
    <subcellularLocation>
        <location evidence="3">Mitochondrion membrane</location>
    </subcellularLocation>
    <subcellularLocation>
        <location evidence="2">Peroxisome</location>
    </subcellularLocation>
</comment>
<dbReference type="Gene3D" id="2.40.110.10">
    <property type="entry name" value="Butyryl-CoA Dehydrogenase, subunit A, domain 2"/>
    <property type="match status" value="1"/>
</dbReference>
<dbReference type="InterPro" id="IPR013786">
    <property type="entry name" value="AcylCoA_DH/ox_N"/>
</dbReference>
<dbReference type="PANTHER" id="PTHR48083">
    <property type="entry name" value="MEDIUM-CHAIN SPECIFIC ACYL-COA DEHYDROGENASE, MITOCHONDRIAL-RELATED"/>
    <property type="match status" value="1"/>
</dbReference>
<keyword evidence="9" id="KW-0472">Membrane</keyword>
<comment type="catalytic activity">
    <reaction evidence="14">
        <text>docosanoyl-CoA + oxidized [electron-transfer flavoprotein] + H(+) = (2E)-docosenoyl-CoA + reduced [electron-transfer flavoprotein]</text>
        <dbReference type="Rhea" id="RHEA:47228"/>
        <dbReference type="Rhea" id="RHEA-COMP:10685"/>
        <dbReference type="Rhea" id="RHEA-COMP:10686"/>
        <dbReference type="ChEBI" id="CHEBI:15378"/>
        <dbReference type="ChEBI" id="CHEBI:57692"/>
        <dbReference type="ChEBI" id="CHEBI:58307"/>
        <dbReference type="ChEBI" id="CHEBI:65059"/>
        <dbReference type="ChEBI" id="CHEBI:74692"/>
    </reaction>
    <physiologicalReaction direction="left-to-right" evidence="14">
        <dbReference type="Rhea" id="RHEA:47229"/>
    </physiologicalReaction>
</comment>
<dbReference type="Proteomes" id="UP000050794">
    <property type="component" value="Unassembled WGS sequence"/>
</dbReference>
<comment type="catalytic activity">
    <reaction evidence="15">
        <text>tetracosanoyl-CoA + oxidized [electron-transfer flavoprotein] + H(+) = (2E)-tetracosenoyl-CoA + reduced [electron-transfer flavoprotein]</text>
        <dbReference type="Rhea" id="RHEA:47232"/>
        <dbReference type="Rhea" id="RHEA-COMP:10685"/>
        <dbReference type="Rhea" id="RHEA-COMP:10686"/>
        <dbReference type="ChEBI" id="CHEBI:15378"/>
        <dbReference type="ChEBI" id="CHEBI:57692"/>
        <dbReference type="ChEBI" id="CHEBI:58307"/>
        <dbReference type="ChEBI" id="CHEBI:65052"/>
        <dbReference type="ChEBI" id="CHEBI:74693"/>
    </reaction>
    <physiologicalReaction direction="left-to-right" evidence="15">
        <dbReference type="Rhea" id="RHEA:47233"/>
    </physiologicalReaction>
</comment>
<evidence type="ECO:0000259" key="20">
    <source>
        <dbReference type="Pfam" id="PF00441"/>
    </source>
</evidence>
<dbReference type="InterPro" id="IPR050741">
    <property type="entry name" value="Acyl-CoA_dehydrogenase"/>
</dbReference>
<evidence type="ECO:0000256" key="16">
    <source>
        <dbReference type="ARBA" id="ARBA00048395"/>
    </source>
</evidence>
<comment type="catalytic activity">
    <reaction evidence="16">
        <text>tricosanoyl-CoA + oxidized [electron-transfer flavoprotein] + H(+) = (2E)-tricosenoyl-CoA + reduced [electron-transfer flavoprotein]</text>
        <dbReference type="Rhea" id="RHEA:48220"/>
        <dbReference type="Rhea" id="RHEA-COMP:10685"/>
        <dbReference type="Rhea" id="RHEA-COMP:10686"/>
        <dbReference type="ChEBI" id="CHEBI:15378"/>
        <dbReference type="ChEBI" id="CHEBI:57692"/>
        <dbReference type="ChEBI" id="CHEBI:58307"/>
        <dbReference type="ChEBI" id="CHEBI:90118"/>
        <dbReference type="ChEBI" id="CHEBI:90119"/>
    </reaction>
    <physiologicalReaction direction="left-to-right" evidence="16">
        <dbReference type="Rhea" id="RHEA:48221"/>
    </physiologicalReaction>
</comment>
<dbReference type="InterPro" id="IPR036250">
    <property type="entry name" value="AcylCo_DH-like_C"/>
</dbReference>
<dbReference type="WBParaSite" id="TCNE_0001351901-mRNA-1">
    <property type="protein sequence ID" value="TCNE_0001351901-mRNA-1"/>
    <property type="gene ID" value="TCNE_0001351901"/>
</dbReference>
<evidence type="ECO:0000259" key="21">
    <source>
        <dbReference type="Pfam" id="PF01636"/>
    </source>
</evidence>
<comment type="pathway">
    <text evidence="4">Lipid metabolism; fatty acid beta-oxidation.</text>
</comment>
<protein>
    <recommendedName>
        <fullName evidence="11">Acyl-CoA dehydrogenase family member 11</fullName>
    </recommendedName>
</protein>
<keyword evidence="24" id="KW-1185">Reference proteome</keyword>
<dbReference type="InterPro" id="IPR046373">
    <property type="entry name" value="Acyl-CoA_Oxase/DH_mid-dom_sf"/>
</dbReference>
<organism evidence="24 25">
    <name type="scientific">Toxocara canis</name>
    <name type="common">Canine roundworm</name>
    <dbReference type="NCBI Taxonomy" id="6265"/>
    <lineage>
        <taxon>Eukaryota</taxon>
        <taxon>Metazoa</taxon>
        <taxon>Ecdysozoa</taxon>
        <taxon>Nematoda</taxon>
        <taxon>Chromadorea</taxon>
        <taxon>Rhabditida</taxon>
        <taxon>Spirurina</taxon>
        <taxon>Ascaridomorpha</taxon>
        <taxon>Ascaridoidea</taxon>
        <taxon>Toxocaridae</taxon>
        <taxon>Toxocara</taxon>
    </lineage>
</organism>
<feature type="domain" description="Aminoglycoside phosphotransferase" evidence="21">
    <location>
        <begin position="2"/>
        <end position="49"/>
    </location>
</feature>
<comment type="catalytic activity">
    <reaction evidence="13">
        <text>a 2,3-saturated acyl-CoA + oxidized [electron-transfer flavoprotein] + H(+) = a (2E)-enoyl-CoA + reduced [electron-transfer flavoprotein]</text>
        <dbReference type="Rhea" id="RHEA:44704"/>
        <dbReference type="Rhea" id="RHEA-COMP:10685"/>
        <dbReference type="Rhea" id="RHEA-COMP:10686"/>
        <dbReference type="ChEBI" id="CHEBI:15378"/>
        <dbReference type="ChEBI" id="CHEBI:57692"/>
        <dbReference type="ChEBI" id="CHEBI:58307"/>
        <dbReference type="ChEBI" id="CHEBI:58856"/>
        <dbReference type="ChEBI" id="CHEBI:65111"/>
    </reaction>
    <physiologicalReaction direction="left-to-right" evidence="13">
        <dbReference type="Rhea" id="RHEA:44705"/>
    </physiologicalReaction>
</comment>
<proteinExistence type="inferred from homology"/>
<keyword evidence="10" id="KW-0576">Peroxisome</keyword>
<feature type="domain" description="Acyl-CoA dehydrogenase/oxidase N-terminal" evidence="23">
    <location>
        <begin position="206"/>
        <end position="288"/>
    </location>
</feature>
<dbReference type="InterPro" id="IPR006091">
    <property type="entry name" value="Acyl-CoA_Oxase/DH_mid-dom"/>
</dbReference>
<evidence type="ECO:0000256" key="15">
    <source>
        <dbReference type="ARBA" id="ARBA00048086"/>
    </source>
</evidence>
<evidence type="ECO:0000259" key="23">
    <source>
        <dbReference type="Pfam" id="PF02771"/>
    </source>
</evidence>
<dbReference type="Pfam" id="PF00441">
    <property type="entry name" value="Acyl-CoA_dh_1"/>
    <property type="match status" value="1"/>
</dbReference>
<evidence type="ECO:0000256" key="18">
    <source>
        <dbReference type="ARBA" id="ARBA00049140"/>
    </source>
</evidence>
<dbReference type="Gene3D" id="3.90.1200.10">
    <property type="match status" value="1"/>
</dbReference>
<comment type="function">
    <text evidence="12">Acyl-CoA dehydrogenase, that exhibits maximal activity towards saturated C22-CoA. Probably participates in beta-oxydation and energy production but could also play a role in the metabolism of specific fatty acids to control fatty acids composition of cellular lipids in brain.</text>
</comment>
<dbReference type="InterPro" id="IPR037069">
    <property type="entry name" value="AcylCoA_DH/ox_N_sf"/>
</dbReference>
<evidence type="ECO:0000256" key="9">
    <source>
        <dbReference type="ARBA" id="ARBA00023136"/>
    </source>
</evidence>
<evidence type="ECO:0000256" key="7">
    <source>
        <dbReference type="ARBA" id="ARBA00022827"/>
    </source>
</evidence>
<evidence type="ECO:0000256" key="6">
    <source>
        <dbReference type="ARBA" id="ARBA00022630"/>
    </source>
</evidence>
<dbReference type="Pfam" id="PF02771">
    <property type="entry name" value="Acyl-CoA_dh_N"/>
    <property type="match status" value="1"/>
</dbReference>
<dbReference type="InterPro" id="IPR009100">
    <property type="entry name" value="AcylCoA_DH/oxidase_NM_dom_sf"/>
</dbReference>
<comment type="cofactor">
    <cofactor evidence="1 19">
        <name>FAD</name>
        <dbReference type="ChEBI" id="CHEBI:57692"/>
    </cofactor>
</comment>
<dbReference type="Gene3D" id="1.20.140.10">
    <property type="entry name" value="Butyryl-CoA Dehydrogenase, subunit A, domain 3"/>
    <property type="match status" value="1"/>
</dbReference>
<dbReference type="SUPFAM" id="SSF47203">
    <property type="entry name" value="Acyl-CoA dehydrogenase C-terminal domain-like"/>
    <property type="match status" value="1"/>
</dbReference>
<keyword evidence="6 19" id="KW-0285">Flavoprotein</keyword>
<evidence type="ECO:0000256" key="19">
    <source>
        <dbReference type="RuleBase" id="RU362125"/>
    </source>
</evidence>
<dbReference type="InterPro" id="IPR011009">
    <property type="entry name" value="Kinase-like_dom_sf"/>
</dbReference>
<dbReference type="GO" id="GO:0003995">
    <property type="term" value="F:acyl-CoA dehydrogenase activity"/>
    <property type="evidence" value="ECO:0007669"/>
    <property type="project" value="TreeGrafter"/>
</dbReference>
<evidence type="ECO:0000256" key="2">
    <source>
        <dbReference type="ARBA" id="ARBA00004275"/>
    </source>
</evidence>
<evidence type="ECO:0000256" key="3">
    <source>
        <dbReference type="ARBA" id="ARBA00004325"/>
    </source>
</evidence>
<dbReference type="GO" id="GO:0050660">
    <property type="term" value="F:flavin adenine dinucleotide binding"/>
    <property type="evidence" value="ECO:0007669"/>
    <property type="project" value="InterPro"/>
</dbReference>
<dbReference type="AlphaFoldDB" id="A0A183UYE9"/>
<evidence type="ECO:0000256" key="13">
    <source>
        <dbReference type="ARBA" id="ARBA00047443"/>
    </source>
</evidence>
<evidence type="ECO:0000256" key="1">
    <source>
        <dbReference type="ARBA" id="ARBA00001974"/>
    </source>
</evidence>
<keyword evidence="7 19" id="KW-0274">FAD</keyword>
<evidence type="ECO:0000256" key="8">
    <source>
        <dbReference type="ARBA" id="ARBA00023002"/>
    </source>
</evidence>
<dbReference type="Pfam" id="PF02770">
    <property type="entry name" value="Acyl-CoA_dh_M"/>
    <property type="match status" value="1"/>
</dbReference>
<evidence type="ECO:0000313" key="25">
    <source>
        <dbReference type="WBParaSite" id="TCNE_0001351901-mRNA-1"/>
    </source>
</evidence>
<feature type="domain" description="Acyl-CoA dehydrogenase/oxidase C-terminal" evidence="20">
    <location>
        <begin position="421"/>
        <end position="570"/>
    </location>
</feature>
<keyword evidence="8 19" id="KW-0560">Oxidoreductase</keyword>
<dbReference type="InterPro" id="IPR002575">
    <property type="entry name" value="Aminoglycoside_PTrfase"/>
</dbReference>
<comment type="similarity">
    <text evidence="5 19">Belongs to the acyl-CoA dehydrogenase family.</text>
</comment>
<evidence type="ECO:0000256" key="17">
    <source>
        <dbReference type="ARBA" id="ARBA00048399"/>
    </source>
</evidence>
<evidence type="ECO:0000256" key="12">
    <source>
        <dbReference type="ARBA" id="ARBA00046026"/>
    </source>
</evidence>
<dbReference type="SUPFAM" id="SSF56112">
    <property type="entry name" value="Protein kinase-like (PK-like)"/>
    <property type="match status" value="1"/>
</dbReference>
<dbReference type="PANTHER" id="PTHR48083:SF35">
    <property type="entry name" value="ACYL-COA DEHYDROGENASE FAMILY MEMBER 10"/>
    <property type="match status" value="1"/>
</dbReference>